<reference evidence="1 2" key="1">
    <citation type="submission" date="2020-03" db="EMBL/GenBank/DDBJ databases">
        <title>Whole genome shotgun sequence of Phytohabitans flavus NBRC 107702.</title>
        <authorList>
            <person name="Komaki H."/>
            <person name="Tamura T."/>
        </authorList>
    </citation>
    <scope>NUCLEOTIDE SEQUENCE [LARGE SCALE GENOMIC DNA]</scope>
    <source>
        <strain evidence="1 2">NBRC 107702</strain>
    </source>
</reference>
<dbReference type="RefSeq" id="WP_173034091.1">
    <property type="nucleotide sequence ID" value="NZ_AP022870.1"/>
</dbReference>
<protein>
    <recommendedName>
        <fullName evidence="3">HTH marR-type domain-containing protein</fullName>
    </recommendedName>
</protein>
<organism evidence="1 2">
    <name type="scientific">Phytohabitans flavus</name>
    <dbReference type="NCBI Taxonomy" id="1076124"/>
    <lineage>
        <taxon>Bacteria</taxon>
        <taxon>Bacillati</taxon>
        <taxon>Actinomycetota</taxon>
        <taxon>Actinomycetes</taxon>
        <taxon>Micromonosporales</taxon>
        <taxon>Micromonosporaceae</taxon>
    </lineage>
</organism>
<gene>
    <name evidence="1" type="ORF">Pflav_010550</name>
</gene>
<dbReference type="AlphaFoldDB" id="A0A6F8XLF8"/>
<dbReference type="Gene3D" id="1.10.10.10">
    <property type="entry name" value="Winged helix-like DNA-binding domain superfamily/Winged helix DNA-binding domain"/>
    <property type="match status" value="1"/>
</dbReference>
<proteinExistence type="predicted"/>
<sequence>MATARADEGDRQLRLLVGVDAALLPQVDAALLSVCGLTRPQFNVLACLIQQPATPLSEASLQLSLPTPTSRAGLRLLVEHLEDFSLVRRLFTAGNRKVRIIEITAHGREVYFEAVDAYARVIQGCEP</sequence>
<dbReference type="InterPro" id="IPR036388">
    <property type="entry name" value="WH-like_DNA-bd_sf"/>
</dbReference>
<dbReference type="KEGG" id="pfla:Pflav_010550"/>
<accession>A0A6F8XLF8</accession>
<keyword evidence="2" id="KW-1185">Reference proteome</keyword>
<evidence type="ECO:0008006" key="3">
    <source>
        <dbReference type="Google" id="ProtNLM"/>
    </source>
</evidence>
<dbReference type="SUPFAM" id="SSF46785">
    <property type="entry name" value="Winged helix' DNA-binding domain"/>
    <property type="match status" value="1"/>
</dbReference>
<name>A0A6F8XLF8_9ACTN</name>
<dbReference type="InterPro" id="IPR036390">
    <property type="entry name" value="WH_DNA-bd_sf"/>
</dbReference>
<reference evidence="1 2" key="2">
    <citation type="submission" date="2020-03" db="EMBL/GenBank/DDBJ databases">
        <authorList>
            <person name="Ichikawa N."/>
            <person name="Kimura A."/>
            <person name="Kitahashi Y."/>
            <person name="Uohara A."/>
        </authorList>
    </citation>
    <scope>NUCLEOTIDE SEQUENCE [LARGE SCALE GENOMIC DNA]</scope>
    <source>
        <strain evidence="1 2">NBRC 107702</strain>
    </source>
</reference>
<dbReference type="EMBL" id="AP022870">
    <property type="protein sequence ID" value="BCB74645.1"/>
    <property type="molecule type" value="Genomic_DNA"/>
</dbReference>
<dbReference type="Proteomes" id="UP000502508">
    <property type="component" value="Chromosome"/>
</dbReference>
<evidence type="ECO:0000313" key="1">
    <source>
        <dbReference type="EMBL" id="BCB74645.1"/>
    </source>
</evidence>
<evidence type="ECO:0000313" key="2">
    <source>
        <dbReference type="Proteomes" id="UP000502508"/>
    </source>
</evidence>